<comment type="caution">
    <text evidence="1">The sequence shown here is derived from an EMBL/GenBank/DDBJ whole genome shotgun (WGS) entry which is preliminary data.</text>
</comment>
<evidence type="ECO:0000313" key="1">
    <source>
        <dbReference type="EMBL" id="KAJ0046420.1"/>
    </source>
</evidence>
<evidence type="ECO:0000313" key="2">
    <source>
        <dbReference type="Proteomes" id="UP001163603"/>
    </source>
</evidence>
<accession>A0ACC0Z8S4</accession>
<dbReference type="EMBL" id="CM047738">
    <property type="protein sequence ID" value="KAJ0046420.1"/>
    <property type="molecule type" value="Genomic_DNA"/>
</dbReference>
<protein>
    <submittedName>
        <fullName evidence="1">Uncharacterized protein</fullName>
    </submittedName>
</protein>
<keyword evidence="2" id="KW-1185">Reference proteome</keyword>
<dbReference type="Proteomes" id="UP001163603">
    <property type="component" value="Chromosome 3"/>
</dbReference>
<organism evidence="1 2">
    <name type="scientific">Pistacia integerrima</name>
    <dbReference type="NCBI Taxonomy" id="434235"/>
    <lineage>
        <taxon>Eukaryota</taxon>
        <taxon>Viridiplantae</taxon>
        <taxon>Streptophyta</taxon>
        <taxon>Embryophyta</taxon>
        <taxon>Tracheophyta</taxon>
        <taxon>Spermatophyta</taxon>
        <taxon>Magnoliopsida</taxon>
        <taxon>eudicotyledons</taxon>
        <taxon>Gunneridae</taxon>
        <taxon>Pentapetalae</taxon>
        <taxon>rosids</taxon>
        <taxon>malvids</taxon>
        <taxon>Sapindales</taxon>
        <taxon>Anacardiaceae</taxon>
        <taxon>Pistacia</taxon>
    </lineage>
</organism>
<reference evidence="2" key="1">
    <citation type="journal article" date="2023" name="G3 (Bethesda)">
        <title>Genome assembly and association tests identify interacting loci associated with vigor, precocity, and sex in interspecific pistachio rootstocks.</title>
        <authorList>
            <person name="Palmer W."/>
            <person name="Jacygrad E."/>
            <person name="Sagayaradj S."/>
            <person name="Cavanaugh K."/>
            <person name="Han R."/>
            <person name="Bertier L."/>
            <person name="Beede B."/>
            <person name="Kafkas S."/>
            <person name="Golino D."/>
            <person name="Preece J."/>
            <person name="Michelmore R."/>
        </authorList>
    </citation>
    <scope>NUCLEOTIDE SEQUENCE [LARGE SCALE GENOMIC DNA]</scope>
</reference>
<sequence length="37" mass="4206">MIQYCSCSSMNPHQDLIPQAHLWLSKSCNGFPRVEAL</sequence>
<name>A0ACC0Z8S4_9ROSI</name>
<gene>
    <name evidence="1" type="ORF">Pint_05630</name>
</gene>
<proteinExistence type="predicted"/>